<evidence type="ECO:0000256" key="2">
    <source>
        <dbReference type="SAM" id="MobiDB-lite"/>
    </source>
</evidence>
<protein>
    <recommendedName>
        <fullName evidence="3">THAP4-like heme-binding domain-containing protein</fullName>
    </recommendedName>
</protein>
<evidence type="ECO:0000313" key="4">
    <source>
        <dbReference type="EMBL" id="CEM27203.1"/>
    </source>
</evidence>
<organism evidence="4 5">
    <name type="scientific">Vitrella brassicaformis (strain CCMP3155)</name>
    <dbReference type="NCBI Taxonomy" id="1169540"/>
    <lineage>
        <taxon>Eukaryota</taxon>
        <taxon>Sar</taxon>
        <taxon>Alveolata</taxon>
        <taxon>Colpodellida</taxon>
        <taxon>Vitrellaceae</taxon>
        <taxon>Vitrella</taxon>
    </lineage>
</organism>
<sequence>MPSRLRKLLQVSSLIFSPSEALIVTPRASKAVLSHPTLHLSRERRLPAPVLRHAAADKTSSEPSSGERGDDDEMVELKLPRGFGPAVGRISTRSWLGKVLAAHVRDQRSALEQTASLFQPWTWGKDHQQHAMSTPAAVPVTTNAVEWLQGVWEGEGKVFKSDGSVAKEYTEVLSIQPTAKAGVFGWTSRTTNKHEGNPMHTETGFMRLVDAAGGSSLAAVPVDLSLSHPFGLSEVEVGKVTSEGVLSLSTTGVEGIVRSPLASGKRTTSLRREFIRAEGGDLSYRVWMGTTEKEPYLHLEARLHKTTAA</sequence>
<feature type="compositionally biased region" description="Basic and acidic residues" evidence="2">
    <location>
        <begin position="54"/>
        <end position="68"/>
    </location>
</feature>
<evidence type="ECO:0000256" key="1">
    <source>
        <dbReference type="ARBA" id="ARBA00036993"/>
    </source>
</evidence>
<gene>
    <name evidence="4" type="ORF">Vbra_9892</name>
</gene>
<dbReference type="Gene3D" id="2.40.128.20">
    <property type="match status" value="1"/>
</dbReference>
<dbReference type="SUPFAM" id="SSF50814">
    <property type="entry name" value="Lipocalins"/>
    <property type="match status" value="1"/>
</dbReference>
<name>A0A0G4GD66_VITBC</name>
<feature type="domain" description="THAP4-like heme-binding" evidence="3">
    <location>
        <begin position="144"/>
        <end position="305"/>
    </location>
</feature>
<dbReference type="Pfam" id="PF08768">
    <property type="entry name" value="THAP4_heme-bd"/>
    <property type="match status" value="1"/>
</dbReference>
<dbReference type="AlphaFoldDB" id="A0A0G4GD66"/>
<dbReference type="PANTHER" id="PTHR15854:SF4">
    <property type="entry name" value="PEROXYNITRITE ISOMERASE THAP4"/>
    <property type="match status" value="1"/>
</dbReference>
<feature type="region of interest" description="Disordered" evidence="2">
    <location>
        <begin position="44"/>
        <end position="73"/>
    </location>
</feature>
<dbReference type="InterPro" id="IPR012674">
    <property type="entry name" value="Calycin"/>
</dbReference>
<dbReference type="PANTHER" id="PTHR15854">
    <property type="entry name" value="THAP4 PROTEIN"/>
    <property type="match status" value="1"/>
</dbReference>
<dbReference type="CDD" id="cd07828">
    <property type="entry name" value="lipocalin_heme-bd-THAP4-like"/>
    <property type="match status" value="1"/>
</dbReference>
<evidence type="ECO:0000259" key="3">
    <source>
        <dbReference type="Pfam" id="PF08768"/>
    </source>
</evidence>
<dbReference type="InterPro" id="IPR045165">
    <property type="entry name" value="Nitrobindin"/>
</dbReference>
<dbReference type="Proteomes" id="UP000041254">
    <property type="component" value="Unassembled WGS sequence"/>
</dbReference>
<keyword evidence="5" id="KW-1185">Reference proteome</keyword>
<dbReference type="InterPro" id="IPR014878">
    <property type="entry name" value="THAP4-like_heme-bd"/>
</dbReference>
<dbReference type="VEuPathDB" id="CryptoDB:Vbra_9892"/>
<dbReference type="InParanoid" id="A0A0G4GD66"/>
<accession>A0A0G4GD66</accession>
<evidence type="ECO:0000313" key="5">
    <source>
        <dbReference type="Proteomes" id="UP000041254"/>
    </source>
</evidence>
<dbReference type="OrthoDB" id="58529at2759"/>
<reference evidence="4 5" key="1">
    <citation type="submission" date="2014-11" db="EMBL/GenBank/DDBJ databases">
        <authorList>
            <person name="Zhu J."/>
            <person name="Qi W."/>
            <person name="Song R."/>
        </authorList>
    </citation>
    <scope>NUCLEOTIDE SEQUENCE [LARGE SCALE GENOMIC DNA]</scope>
</reference>
<comment type="catalytic activity">
    <reaction evidence="1">
        <text>peroxynitrite = nitrate</text>
        <dbReference type="Rhea" id="RHEA:63116"/>
        <dbReference type="ChEBI" id="CHEBI:17632"/>
        <dbReference type="ChEBI" id="CHEBI:25941"/>
    </reaction>
    <physiologicalReaction direction="left-to-right" evidence="1">
        <dbReference type="Rhea" id="RHEA:63117"/>
    </physiologicalReaction>
</comment>
<proteinExistence type="predicted"/>
<dbReference type="EMBL" id="CDMY01000632">
    <property type="protein sequence ID" value="CEM27203.1"/>
    <property type="molecule type" value="Genomic_DNA"/>
</dbReference>